<feature type="domain" description="Methyl-accepting transducer" evidence="8">
    <location>
        <begin position="282"/>
        <end position="546"/>
    </location>
</feature>
<dbReference type="EMBL" id="JAUHTQ010000004">
    <property type="protein sequence ID" value="MDN4493548.1"/>
    <property type="molecule type" value="Genomic_DNA"/>
</dbReference>
<dbReference type="InterPro" id="IPR003660">
    <property type="entry name" value="HAMP_dom"/>
</dbReference>
<keyword evidence="7" id="KW-1133">Transmembrane helix</keyword>
<dbReference type="Pfam" id="PF00015">
    <property type="entry name" value="MCPsignal"/>
    <property type="match status" value="1"/>
</dbReference>
<comment type="similarity">
    <text evidence="5">Belongs to the methyl-accepting chemotaxis (MCP) protein family.</text>
</comment>
<dbReference type="PANTHER" id="PTHR32089">
    <property type="entry name" value="METHYL-ACCEPTING CHEMOTAXIS PROTEIN MCPB"/>
    <property type="match status" value="1"/>
</dbReference>
<keyword evidence="3 7" id="KW-0472">Membrane</keyword>
<comment type="subcellular location">
    <subcellularLocation>
        <location evidence="1">Cell membrane</location>
    </subcellularLocation>
</comment>
<sequence length="569" mass="62022">MKFKNSLTFQLGTIIAGILVVMILITSVATYNTAYSKLYEAAGIEAYGCANITTGLIEPAQLIKAVAGDETAQANIGEQLNWTTAHKDIFENQYILDLQGNLVAVDDHLKEQGFKPGDSFEYDEEAVSNLVEMGHPTYSKPYEFAGIKRLSGYAPIYEDHDPAKEIIAISVIDFNAEIVTERTRGVVSEGILISIIPMLIAALVTAYLIRRKTKPISLLIAQAKEITEGNLTVEPTEVKSKDEIGDLASALNSMTSKLQSMIATMSATSHQITENANETASSLNEINQSMQIVSNNIDEVSSAMTDGMHHGDNASTALMQLASDLQSMKSKADHTVENSNKTMQVAAQGEERAKQIRLDMEKIRKGSQEVNSTIQQLVNSAEKIQNITASIAGIASQTNLLALNASIEAARAGEHGKGFAVVAEEVRKLAEQSNAEVNEVEKLVKDIMIRIGNVLISSQENDKYIEMGSQTVQVTTDALHQIYSAVSETVAEISIMSELLSTETAKSDEIVQRIQELVHSIHEIESMMNHIAAASQESTANIQEISSRSTESTNMAEKLENYVKTFKVK</sequence>
<dbReference type="Pfam" id="PF00672">
    <property type="entry name" value="HAMP"/>
    <property type="match status" value="1"/>
</dbReference>
<accession>A0ABT8GQ56</accession>
<dbReference type="PROSITE" id="PS50111">
    <property type="entry name" value="CHEMOTAXIS_TRANSDUC_2"/>
    <property type="match status" value="1"/>
</dbReference>
<organism evidence="10 11">
    <name type="scientific">Ureibacillus aquaedulcis</name>
    <dbReference type="NCBI Taxonomy" id="3058421"/>
    <lineage>
        <taxon>Bacteria</taxon>
        <taxon>Bacillati</taxon>
        <taxon>Bacillota</taxon>
        <taxon>Bacilli</taxon>
        <taxon>Bacillales</taxon>
        <taxon>Caryophanaceae</taxon>
        <taxon>Ureibacillus</taxon>
    </lineage>
</organism>
<evidence type="ECO:0000256" key="6">
    <source>
        <dbReference type="PROSITE-ProRule" id="PRU00284"/>
    </source>
</evidence>
<evidence type="ECO:0000259" key="9">
    <source>
        <dbReference type="PROSITE" id="PS50885"/>
    </source>
</evidence>
<evidence type="ECO:0000256" key="3">
    <source>
        <dbReference type="ARBA" id="ARBA00023136"/>
    </source>
</evidence>
<keyword evidence="11" id="KW-1185">Reference proteome</keyword>
<keyword evidence="2" id="KW-1003">Cell membrane</keyword>
<evidence type="ECO:0000259" key="8">
    <source>
        <dbReference type="PROSITE" id="PS50111"/>
    </source>
</evidence>
<reference evidence="10" key="1">
    <citation type="submission" date="2023-07" db="EMBL/GenBank/DDBJ databases">
        <title>Ureibacillus sp. isolated from freshwater well.</title>
        <authorList>
            <person name="Kirdat K."/>
            <person name="Bhatt A."/>
            <person name="Teware R."/>
            <person name="Bhavsar Y."/>
            <person name="Yadav A."/>
        </authorList>
    </citation>
    <scope>NUCLEOTIDE SEQUENCE</scope>
    <source>
        <strain evidence="10">BA0131</strain>
    </source>
</reference>
<evidence type="ECO:0000256" key="1">
    <source>
        <dbReference type="ARBA" id="ARBA00004236"/>
    </source>
</evidence>
<feature type="transmembrane region" description="Helical" evidence="7">
    <location>
        <begin position="7"/>
        <end position="29"/>
    </location>
</feature>
<dbReference type="InterPro" id="IPR004089">
    <property type="entry name" value="MCPsignal_dom"/>
</dbReference>
<name>A0ABT8GQ56_9BACL</name>
<keyword evidence="4 6" id="KW-0807">Transducer</keyword>
<keyword evidence="7" id="KW-0812">Transmembrane</keyword>
<evidence type="ECO:0000256" key="7">
    <source>
        <dbReference type="SAM" id="Phobius"/>
    </source>
</evidence>
<dbReference type="Gene3D" id="1.10.287.950">
    <property type="entry name" value="Methyl-accepting chemotaxis protein"/>
    <property type="match status" value="1"/>
</dbReference>
<feature type="transmembrane region" description="Helical" evidence="7">
    <location>
        <begin position="191"/>
        <end position="209"/>
    </location>
</feature>
<evidence type="ECO:0000256" key="2">
    <source>
        <dbReference type="ARBA" id="ARBA00022475"/>
    </source>
</evidence>
<dbReference type="Gene3D" id="6.10.340.10">
    <property type="match status" value="1"/>
</dbReference>
<comment type="caution">
    <text evidence="10">The sequence shown here is derived from an EMBL/GenBank/DDBJ whole genome shotgun (WGS) entry which is preliminary data.</text>
</comment>
<dbReference type="PROSITE" id="PS50885">
    <property type="entry name" value="HAMP"/>
    <property type="match status" value="1"/>
</dbReference>
<dbReference type="PANTHER" id="PTHR32089:SF112">
    <property type="entry name" value="LYSOZYME-LIKE PROTEIN-RELATED"/>
    <property type="match status" value="1"/>
</dbReference>
<evidence type="ECO:0000313" key="10">
    <source>
        <dbReference type="EMBL" id="MDN4493548.1"/>
    </source>
</evidence>
<dbReference type="Proteomes" id="UP001172743">
    <property type="component" value="Unassembled WGS sequence"/>
</dbReference>
<evidence type="ECO:0000256" key="5">
    <source>
        <dbReference type="ARBA" id="ARBA00029447"/>
    </source>
</evidence>
<dbReference type="SUPFAM" id="SSF58104">
    <property type="entry name" value="Methyl-accepting chemotaxis protein (MCP) signaling domain"/>
    <property type="match status" value="1"/>
</dbReference>
<evidence type="ECO:0000256" key="4">
    <source>
        <dbReference type="ARBA" id="ARBA00023224"/>
    </source>
</evidence>
<feature type="domain" description="HAMP" evidence="9">
    <location>
        <begin position="210"/>
        <end position="263"/>
    </location>
</feature>
<evidence type="ECO:0000313" key="11">
    <source>
        <dbReference type="Proteomes" id="UP001172743"/>
    </source>
</evidence>
<dbReference type="SMART" id="SM00304">
    <property type="entry name" value="HAMP"/>
    <property type="match status" value="1"/>
</dbReference>
<proteinExistence type="inferred from homology"/>
<dbReference type="RefSeq" id="WP_301137867.1">
    <property type="nucleotide sequence ID" value="NZ_JAUHTQ010000004.1"/>
</dbReference>
<dbReference type="SMART" id="SM00283">
    <property type="entry name" value="MA"/>
    <property type="match status" value="1"/>
</dbReference>
<dbReference type="CDD" id="cd06225">
    <property type="entry name" value="HAMP"/>
    <property type="match status" value="1"/>
</dbReference>
<protein>
    <submittedName>
        <fullName evidence="10">Methyl-accepting chemotaxis protein</fullName>
    </submittedName>
</protein>
<gene>
    <name evidence="10" type="ORF">QYB95_08370</name>
</gene>